<reference evidence="3" key="1">
    <citation type="submission" date="2016-06" db="UniProtKB">
        <authorList>
            <consortium name="WormBaseParasite"/>
        </authorList>
    </citation>
    <scope>IDENTIFICATION</scope>
</reference>
<evidence type="ECO:0000313" key="2">
    <source>
        <dbReference type="Proteomes" id="UP000272942"/>
    </source>
</evidence>
<dbReference type="WBParaSite" id="ECPE_0001535901-mRNA-1">
    <property type="protein sequence ID" value="ECPE_0001535901-mRNA-1"/>
    <property type="gene ID" value="ECPE_0001535901"/>
</dbReference>
<evidence type="ECO:0000313" key="3">
    <source>
        <dbReference type="WBParaSite" id="ECPE_0001535901-mRNA-1"/>
    </source>
</evidence>
<keyword evidence="2" id="KW-1185">Reference proteome</keyword>
<proteinExistence type="predicted"/>
<name>A0A183B7Y4_9TREM</name>
<gene>
    <name evidence="1" type="ORF">ECPE_LOCUS15319</name>
</gene>
<reference evidence="1 2" key="2">
    <citation type="submission" date="2018-11" db="EMBL/GenBank/DDBJ databases">
        <authorList>
            <consortium name="Pathogen Informatics"/>
        </authorList>
    </citation>
    <scope>NUCLEOTIDE SEQUENCE [LARGE SCALE GENOMIC DNA]</scope>
    <source>
        <strain evidence="1 2">Egypt</strain>
    </source>
</reference>
<protein>
    <submittedName>
        <fullName evidence="3">CPSF_A domain-containing protein</fullName>
    </submittedName>
</protein>
<organism evidence="3">
    <name type="scientific">Echinostoma caproni</name>
    <dbReference type="NCBI Taxonomy" id="27848"/>
    <lineage>
        <taxon>Eukaryota</taxon>
        <taxon>Metazoa</taxon>
        <taxon>Spiralia</taxon>
        <taxon>Lophotrochozoa</taxon>
        <taxon>Platyhelminthes</taxon>
        <taxon>Trematoda</taxon>
        <taxon>Digenea</taxon>
        <taxon>Plagiorchiida</taxon>
        <taxon>Echinostomata</taxon>
        <taxon>Echinostomatoidea</taxon>
        <taxon>Echinostomatidae</taxon>
        <taxon>Echinostoma</taxon>
    </lineage>
</organism>
<dbReference type="Proteomes" id="UP000272942">
    <property type="component" value="Unassembled WGS sequence"/>
</dbReference>
<evidence type="ECO:0000313" key="1">
    <source>
        <dbReference type="EMBL" id="VDP92591.1"/>
    </source>
</evidence>
<dbReference type="AlphaFoldDB" id="A0A183B7Y4"/>
<dbReference type="EMBL" id="UZAN01060208">
    <property type="protein sequence ID" value="VDP92591.1"/>
    <property type="molecule type" value="Genomic_DNA"/>
</dbReference>
<accession>A0A183B7Y4</accession>
<sequence>MVRHVIKGIHHNPVVAPLYVSPSADILISGDSRGSVVHCRYNSTLNAYQSYVLTVVPGSVRDLKLIQGSLLFLTCYPFPNDRVCDEMDEDTVEVIHERGPLHFLYEIASRKLIKLDLIKLLPPELNLT</sequence>
<dbReference type="OrthoDB" id="6282125at2759"/>